<dbReference type="Pfam" id="PF09011">
    <property type="entry name" value="HMG_box_2"/>
    <property type="match status" value="1"/>
</dbReference>
<protein>
    <recommendedName>
        <fullName evidence="3">HMG box domain-containing protein</fullName>
    </recommendedName>
</protein>
<feature type="compositionally biased region" description="Basic residues" evidence="2">
    <location>
        <begin position="116"/>
        <end position="136"/>
    </location>
</feature>
<gene>
    <name evidence="4" type="ORF">CC86DRAFT_399713</name>
</gene>
<evidence type="ECO:0000313" key="5">
    <source>
        <dbReference type="Proteomes" id="UP000799424"/>
    </source>
</evidence>
<dbReference type="SUPFAM" id="SSF47095">
    <property type="entry name" value="HMG-box"/>
    <property type="match status" value="2"/>
</dbReference>
<dbReference type="CDD" id="cd00084">
    <property type="entry name" value="HMG-box_SF"/>
    <property type="match status" value="1"/>
</dbReference>
<feature type="domain" description="HMG box" evidence="3">
    <location>
        <begin position="278"/>
        <end position="344"/>
    </location>
</feature>
<dbReference type="GO" id="GO:0003677">
    <property type="term" value="F:DNA binding"/>
    <property type="evidence" value="ECO:0007669"/>
    <property type="project" value="UniProtKB-UniRule"/>
</dbReference>
<feature type="region of interest" description="Disordered" evidence="2">
    <location>
        <begin position="80"/>
        <end position="154"/>
    </location>
</feature>
<evidence type="ECO:0000313" key="4">
    <source>
        <dbReference type="EMBL" id="KAF2833063.1"/>
    </source>
</evidence>
<dbReference type="AlphaFoldDB" id="A0A6A7AIX5"/>
<keyword evidence="1" id="KW-0539">Nucleus</keyword>
<dbReference type="OrthoDB" id="1919336at2759"/>
<dbReference type="SMART" id="SM00398">
    <property type="entry name" value="HMG"/>
    <property type="match status" value="2"/>
</dbReference>
<dbReference type="InterPro" id="IPR036910">
    <property type="entry name" value="HMG_box_dom_sf"/>
</dbReference>
<evidence type="ECO:0000256" key="1">
    <source>
        <dbReference type="PROSITE-ProRule" id="PRU00267"/>
    </source>
</evidence>
<dbReference type="Proteomes" id="UP000799424">
    <property type="component" value="Unassembled WGS sequence"/>
</dbReference>
<feature type="compositionally biased region" description="Low complexity" evidence="2">
    <location>
        <begin position="80"/>
        <end position="100"/>
    </location>
</feature>
<proteinExistence type="predicted"/>
<keyword evidence="5" id="KW-1185">Reference proteome</keyword>
<sequence length="346" mass="38039">MLAHRALCRLGESKPSARHLPQLARFLQRTLLARNSSSLPAVRALSRAYASALEARRSYATTKSATKPTATVTKAVKAKAAAKPAPAKRATRATKTAAAKTVKKKTATKAAGRAKPTAKKAVKKTPKKAAPKKPVRKVLTAEQKEKAKAKQDKAKLSELRRTALREPVSHHALTAYVAYIGENTRGKGELPAAKSQKLVESSQKWKTLTPAEHEHYNHLATEKTAAKRAEYRAWVLSHTAQEIHLANNARSQLRRLLKNTTKRTHPLHTSKIIDEREVKQPTNAYAAFVRARHATGDLKNIPLPEGAKLLSEEWKALSAGEKKKYEDEYVVDKARHARETAAAVAA</sequence>
<name>A0A6A7AIX5_9PLEO</name>
<evidence type="ECO:0000256" key="2">
    <source>
        <dbReference type="SAM" id="MobiDB-lite"/>
    </source>
</evidence>
<accession>A0A6A7AIX5</accession>
<evidence type="ECO:0000259" key="3">
    <source>
        <dbReference type="PROSITE" id="PS50118"/>
    </source>
</evidence>
<feature type="compositionally biased region" description="Basic and acidic residues" evidence="2">
    <location>
        <begin position="142"/>
        <end position="154"/>
    </location>
</feature>
<feature type="DNA-binding region" description="HMG box" evidence="1">
    <location>
        <begin position="278"/>
        <end position="344"/>
    </location>
</feature>
<dbReference type="InterPro" id="IPR009071">
    <property type="entry name" value="HMG_box_dom"/>
</dbReference>
<dbReference type="EMBL" id="MU006216">
    <property type="protein sequence ID" value="KAF2833063.1"/>
    <property type="molecule type" value="Genomic_DNA"/>
</dbReference>
<reference evidence="4" key="1">
    <citation type="journal article" date="2020" name="Stud. Mycol.">
        <title>101 Dothideomycetes genomes: a test case for predicting lifestyles and emergence of pathogens.</title>
        <authorList>
            <person name="Haridas S."/>
            <person name="Albert R."/>
            <person name="Binder M."/>
            <person name="Bloem J."/>
            <person name="Labutti K."/>
            <person name="Salamov A."/>
            <person name="Andreopoulos B."/>
            <person name="Baker S."/>
            <person name="Barry K."/>
            <person name="Bills G."/>
            <person name="Bluhm B."/>
            <person name="Cannon C."/>
            <person name="Castanera R."/>
            <person name="Culley D."/>
            <person name="Daum C."/>
            <person name="Ezra D."/>
            <person name="Gonzalez J."/>
            <person name="Henrissat B."/>
            <person name="Kuo A."/>
            <person name="Liang C."/>
            <person name="Lipzen A."/>
            <person name="Lutzoni F."/>
            <person name="Magnuson J."/>
            <person name="Mondo S."/>
            <person name="Nolan M."/>
            <person name="Ohm R."/>
            <person name="Pangilinan J."/>
            <person name="Park H.-J."/>
            <person name="Ramirez L."/>
            <person name="Alfaro M."/>
            <person name="Sun H."/>
            <person name="Tritt A."/>
            <person name="Yoshinaga Y."/>
            <person name="Zwiers L.-H."/>
            <person name="Turgeon B."/>
            <person name="Goodwin S."/>
            <person name="Spatafora J."/>
            <person name="Crous P."/>
            <person name="Grigoriev I."/>
        </authorList>
    </citation>
    <scope>NUCLEOTIDE SEQUENCE</scope>
    <source>
        <strain evidence="4">CBS 113818</strain>
    </source>
</reference>
<dbReference type="GO" id="GO:0005634">
    <property type="term" value="C:nucleus"/>
    <property type="evidence" value="ECO:0007669"/>
    <property type="project" value="UniProtKB-UniRule"/>
</dbReference>
<keyword evidence="1" id="KW-0238">DNA-binding</keyword>
<dbReference type="Gene3D" id="1.10.30.10">
    <property type="entry name" value="High mobility group box domain"/>
    <property type="match status" value="2"/>
</dbReference>
<organism evidence="4 5">
    <name type="scientific">Ophiobolus disseminans</name>
    <dbReference type="NCBI Taxonomy" id="1469910"/>
    <lineage>
        <taxon>Eukaryota</taxon>
        <taxon>Fungi</taxon>
        <taxon>Dikarya</taxon>
        <taxon>Ascomycota</taxon>
        <taxon>Pezizomycotina</taxon>
        <taxon>Dothideomycetes</taxon>
        <taxon>Pleosporomycetidae</taxon>
        <taxon>Pleosporales</taxon>
        <taxon>Pleosporineae</taxon>
        <taxon>Phaeosphaeriaceae</taxon>
        <taxon>Ophiobolus</taxon>
    </lineage>
</organism>
<dbReference type="PROSITE" id="PS50118">
    <property type="entry name" value="HMG_BOX_2"/>
    <property type="match status" value="1"/>
</dbReference>